<dbReference type="PROSITE" id="PS50932">
    <property type="entry name" value="HTH_LACI_2"/>
    <property type="match status" value="1"/>
</dbReference>
<dbReference type="PANTHER" id="PTHR30146">
    <property type="entry name" value="LACI-RELATED TRANSCRIPTIONAL REPRESSOR"/>
    <property type="match status" value="1"/>
</dbReference>
<evidence type="ECO:0000256" key="1">
    <source>
        <dbReference type="ARBA" id="ARBA00023015"/>
    </source>
</evidence>
<proteinExistence type="predicted"/>
<dbReference type="Proteomes" id="UP001430172">
    <property type="component" value="Unassembled WGS sequence"/>
</dbReference>
<evidence type="ECO:0000256" key="2">
    <source>
        <dbReference type="ARBA" id="ARBA00023125"/>
    </source>
</evidence>
<reference evidence="6" key="1">
    <citation type="submission" date="2021-02" db="EMBL/GenBank/DDBJ databases">
        <title>Phycicoccus sp. MQZ13P-5T, whole genome shotgun sequence.</title>
        <authorList>
            <person name="Tuo L."/>
        </authorList>
    </citation>
    <scope>NUCLEOTIDE SEQUENCE</scope>
    <source>
        <strain evidence="6">MQZ13P-5</strain>
    </source>
</reference>
<keyword evidence="3" id="KW-0804">Transcription</keyword>
<sequence>MPEPGPHGARVTIHDVARAAGVSRQTVSNAVNNPERVHPDTLERVRSAIDDLGYHPSSSAQSLRSRRSGAIGLELHTLGTHNATIAPVLTALSVRAAPHGCHLVPFGSASGAPMLEGYRTMWAGRLVDAFLLADTHHGDPRPPWLEAQGIPYASFGRVWDDPTFTRWVDVDGAAGTRAAVEHCVAQGYRTIGFLGWPEGSVVGDDRLAGWRAACEEHGAGVGPVGRAVQDLDAALAAAVPLVASLSRRDAVVCASDVLALGVHEACVRAGLEPGRDLGIVGFDGSETADMHHITSVAQPYEAVAEEALRLVRAAMRGEDAPASGSLLTPVLSPDRSTTTP</sequence>
<dbReference type="Pfam" id="PF00356">
    <property type="entry name" value="LacI"/>
    <property type="match status" value="1"/>
</dbReference>
<protein>
    <submittedName>
        <fullName evidence="6">LacI family DNA-binding transcriptional regulator</fullName>
    </submittedName>
</protein>
<dbReference type="InterPro" id="IPR000843">
    <property type="entry name" value="HTH_LacI"/>
</dbReference>
<dbReference type="PROSITE" id="PS00356">
    <property type="entry name" value="HTH_LACI_1"/>
    <property type="match status" value="1"/>
</dbReference>
<dbReference type="Gene3D" id="3.40.50.2300">
    <property type="match status" value="2"/>
</dbReference>
<dbReference type="InterPro" id="IPR010982">
    <property type="entry name" value="Lambda_DNA-bd_dom_sf"/>
</dbReference>
<evidence type="ECO:0000256" key="4">
    <source>
        <dbReference type="SAM" id="MobiDB-lite"/>
    </source>
</evidence>
<feature type="region of interest" description="Disordered" evidence="4">
    <location>
        <begin position="320"/>
        <end position="340"/>
    </location>
</feature>
<dbReference type="SUPFAM" id="SSF47413">
    <property type="entry name" value="lambda repressor-like DNA-binding domains"/>
    <property type="match status" value="1"/>
</dbReference>
<dbReference type="PANTHER" id="PTHR30146:SF109">
    <property type="entry name" value="HTH-TYPE TRANSCRIPTIONAL REGULATOR GALS"/>
    <property type="match status" value="1"/>
</dbReference>
<evidence type="ECO:0000259" key="5">
    <source>
        <dbReference type="PROSITE" id="PS50932"/>
    </source>
</evidence>
<dbReference type="GO" id="GO:0003677">
    <property type="term" value="F:DNA binding"/>
    <property type="evidence" value="ECO:0007669"/>
    <property type="project" value="UniProtKB-KW"/>
</dbReference>
<keyword evidence="7" id="KW-1185">Reference proteome</keyword>
<dbReference type="SMART" id="SM00354">
    <property type="entry name" value="HTH_LACI"/>
    <property type="match status" value="1"/>
</dbReference>
<keyword evidence="2 6" id="KW-0238">DNA-binding</keyword>
<accession>A0ABS2CL56</accession>
<dbReference type="SUPFAM" id="SSF53822">
    <property type="entry name" value="Periplasmic binding protein-like I"/>
    <property type="match status" value="1"/>
</dbReference>
<name>A0ABS2CL56_9MICO</name>
<dbReference type="InterPro" id="IPR046335">
    <property type="entry name" value="LacI/GalR-like_sensor"/>
</dbReference>
<evidence type="ECO:0000256" key="3">
    <source>
        <dbReference type="ARBA" id="ARBA00023163"/>
    </source>
</evidence>
<dbReference type="RefSeq" id="WP_204130289.1">
    <property type="nucleotide sequence ID" value="NZ_JAFDVD010000006.1"/>
</dbReference>
<dbReference type="Gene3D" id="1.10.260.40">
    <property type="entry name" value="lambda repressor-like DNA-binding domains"/>
    <property type="match status" value="1"/>
</dbReference>
<dbReference type="Pfam" id="PF13377">
    <property type="entry name" value="Peripla_BP_3"/>
    <property type="match status" value="1"/>
</dbReference>
<evidence type="ECO:0000313" key="7">
    <source>
        <dbReference type="Proteomes" id="UP001430172"/>
    </source>
</evidence>
<comment type="caution">
    <text evidence="6">The sequence shown here is derived from an EMBL/GenBank/DDBJ whole genome shotgun (WGS) entry which is preliminary data.</text>
</comment>
<feature type="domain" description="HTH lacI-type" evidence="5">
    <location>
        <begin position="11"/>
        <end position="65"/>
    </location>
</feature>
<dbReference type="EMBL" id="JAFDVD010000006">
    <property type="protein sequence ID" value="MBM6399804.1"/>
    <property type="molecule type" value="Genomic_DNA"/>
</dbReference>
<dbReference type="InterPro" id="IPR028082">
    <property type="entry name" value="Peripla_BP_I"/>
</dbReference>
<dbReference type="CDD" id="cd01392">
    <property type="entry name" value="HTH_LacI"/>
    <property type="match status" value="1"/>
</dbReference>
<gene>
    <name evidence="6" type="ORF">JQN70_05360</name>
</gene>
<keyword evidence="1" id="KW-0805">Transcription regulation</keyword>
<organism evidence="6 7">
    <name type="scientific">Phycicoccus sonneratiae</name>
    <dbReference type="NCBI Taxonomy" id="2807628"/>
    <lineage>
        <taxon>Bacteria</taxon>
        <taxon>Bacillati</taxon>
        <taxon>Actinomycetota</taxon>
        <taxon>Actinomycetes</taxon>
        <taxon>Micrococcales</taxon>
        <taxon>Intrasporangiaceae</taxon>
        <taxon>Phycicoccus</taxon>
    </lineage>
</organism>
<evidence type="ECO:0000313" key="6">
    <source>
        <dbReference type="EMBL" id="MBM6399804.1"/>
    </source>
</evidence>